<accession>J3Z5B3</accession>
<evidence type="ECO:0000313" key="17">
    <source>
        <dbReference type="Proteomes" id="UP000003937"/>
    </source>
</evidence>
<keyword evidence="11 14" id="KW-0460">Magnesium</keyword>
<evidence type="ECO:0000256" key="11">
    <source>
        <dbReference type="ARBA" id="ARBA00022842"/>
    </source>
</evidence>
<dbReference type="GO" id="GO:0008781">
    <property type="term" value="F:N-acylneuraminate cytidylyltransferase activity"/>
    <property type="evidence" value="ECO:0007669"/>
    <property type="project" value="TreeGrafter"/>
</dbReference>
<evidence type="ECO:0000256" key="3">
    <source>
        <dbReference type="ARBA" id="ARBA00004756"/>
    </source>
</evidence>
<dbReference type="GO" id="GO:0046872">
    <property type="term" value="F:metal ion binding"/>
    <property type="evidence" value="ECO:0007669"/>
    <property type="project" value="UniProtKB-UniRule"/>
</dbReference>
<dbReference type="SFLD" id="SFLDG01138">
    <property type="entry name" value="C1.6.2:_Deoxy-d-mannose-octulo"/>
    <property type="match status" value="1"/>
</dbReference>
<comment type="function">
    <text evidence="14">Catalyzes the hydrolysis of 3-deoxy-D-manno-octulosonate 8-phosphate (KDO 8-P) to 3-deoxy-D-manno-octulosonate (KDO) and inorganic phosphate.</text>
</comment>
<comment type="pathway">
    <text evidence="3 14">Bacterial outer membrane biogenesis; lipopolysaccharide biosynthesis.</text>
</comment>
<dbReference type="OrthoDB" id="9805604at2"/>
<dbReference type="PATRIC" id="fig|134287.3.peg.187"/>
<evidence type="ECO:0000256" key="1">
    <source>
        <dbReference type="ARBA" id="ARBA00000898"/>
    </source>
</evidence>
<dbReference type="UniPathway" id="UPA00030"/>
<evidence type="ECO:0000256" key="15">
    <source>
        <dbReference type="PIRSR" id="PIRSR006118-2"/>
    </source>
</evidence>
<dbReference type="NCBIfam" id="NF007019">
    <property type="entry name" value="PRK09484.1"/>
    <property type="match status" value="1"/>
</dbReference>
<protein>
    <recommendedName>
        <fullName evidence="8 14">3-deoxy-D-manno-octulosonate 8-phosphate phosphatase KdsC</fullName>
        <ecNumber evidence="7 14">3.1.3.45</ecNumber>
    </recommendedName>
    <alternativeName>
        <fullName evidence="13 14">KDO 8-P phosphatase</fullName>
    </alternativeName>
</protein>
<feature type="binding site" evidence="15">
    <location>
        <position position="124"/>
    </location>
    <ligand>
        <name>Mg(2+)</name>
        <dbReference type="ChEBI" id="CHEBI:18420"/>
    </ligand>
</feature>
<keyword evidence="9 14" id="KW-0479">Metal-binding</keyword>
<evidence type="ECO:0000256" key="6">
    <source>
        <dbReference type="ARBA" id="ARBA00011881"/>
    </source>
</evidence>
<dbReference type="Gene3D" id="3.40.50.1000">
    <property type="entry name" value="HAD superfamily/HAD-like"/>
    <property type="match status" value="1"/>
</dbReference>
<dbReference type="SFLD" id="SFLDG01136">
    <property type="entry name" value="C1.6:_Phosphoserine_Phosphatas"/>
    <property type="match status" value="1"/>
</dbReference>
<evidence type="ECO:0000256" key="9">
    <source>
        <dbReference type="ARBA" id="ARBA00022723"/>
    </source>
</evidence>
<dbReference type="AlphaFoldDB" id="J3Z5B3"/>
<dbReference type="Pfam" id="PF08282">
    <property type="entry name" value="Hydrolase_3"/>
    <property type="match status" value="1"/>
</dbReference>
<dbReference type="RefSeq" id="WP_014888806.1">
    <property type="nucleotide sequence ID" value="NC_018420.1"/>
</dbReference>
<dbReference type="CDD" id="cd01630">
    <property type="entry name" value="HAD_KDO-like"/>
    <property type="match status" value="1"/>
</dbReference>
<reference evidence="16 17" key="1">
    <citation type="journal article" date="2012" name="Mol. Biol. Evol.">
        <title>Genome reduction and co-evolution between the primary and secondary bacterial symbionts of psyllids.</title>
        <authorList>
            <person name="Sloan D.B."/>
            <person name="Moran N.A."/>
        </authorList>
    </citation>
    <scope>NUCLEOTIDE SEQUENCE [LARGE SCALE GENOMIC DNA]</scope>
    <source>
        <strain evidence="16">Hcub_S</strain>
    </source>
</reference>
<evidence type="ECO:0000256" key="12">
    <source>
        <dbReference type="ARBA" id="ARBA00022985"/>
    </source>
</evidence>
<evidence type="ECO:0000256" key="4">
    <source>
        <dbReference type="ARBA" id="ARBA00004807"/>
    </source>
</evidence>
<dbReference type="InterPro" id="IPR050793">
    <property type="entry name" value="CMP-NeuNAc_synthase"/>
</dbReference>
<dbReference type="SFLD" id="SFLDS00003">
    <property type="entry name" value="Haloacid_Dehalogenase"/>
    <property type="match status" value="1"/>
</dbReference>
<keyword evidence="12 14" id="KW-0448">Lipopolysaccharide biosynthesis</keyword>
<evidence type="ECO:0000256" key="8">
    <source>
        <dbReference type="ARBA" id="ARBA00020092"/>
    </source>
</evidence>
<proteinExistence type="inferred from homology"/>
<evidence type="ECO:0000256" key="14">
    <source>
        <dbReference type="PIRNR" id="PIRNR006118"/>
    </source>
</evidence>
<name>J3Z5B3_9ENTR</name>
<comment type="subunit">
    <text evidence="6 14">Homotetramer.</text>
</comment>
<dbReference type="PIRSF" id="PIRSF006118">
    <property type="entry name" value="KDO8-P_Ptase"/>
    <property type="match status" value="1"/>
</dbReference>
<dbReference type="InterPro" id="IPR023214">
    <property type="entry name" value="HAD_sf"/>
</dbReference>
<dbReference type="EC" id="3.1.3.45" evidence="7 14"/>
<dbReference type="UniPathway" id="UPA00357">
    <property type="reaction ID" value="UER00475"/>
</dbReference>
<evidence type="ECO:0000256" key="5">
    <source>
        <dbReference type="ARBA" id="ARBA00005893"/>
    </source>
</evidence>
<dbReference type="STRING" id="134287.A35E_00198"/>
<evidence type="ECO:0000256" key="2">
    <source>
        <dbReference type="ARBA" id="ARBA00001946"/>
    </source>
</evidence>
<sequence length="187" mass="20660" precursor="true">MQEKSMIKTCYGPVDSKVLERAKGIRLLICDVDGVMSDGSIYLGNEGEELKAFNVKDRYGIRCLLMSDIEVAIISGRSGRILENFCSTLGHIHLYQGQSDKTFAFRILLEKLELIAEKVAYIGDDLIDIPVMKQVGLSIAVANAHPLLKLSSHYITSLTGGRGAVREVCDLVLLAQGKWDDIREKST</sequence>
<dbReference type="Proteomes" id="UP000003937">
    <property type="component" value="Chromosome"/>
</dbReference>
<gene>
    <name evidence="16" type="ORF">A35E_00198</name>
</gene>
<keyword evidence="17" id="KW-1185">Reference proteome</keyword>
<dbReference type="NCBIfam" id="TIGR01670">
    <property type="entry name" value="KdsC-phosphatas"/>
    <property type="match status" value="1"/>
</dbReference>
<dbReference type="KEGG" id="sehc:A35E_00198"/>
<dbReference type="SUPFAM" id="SSF56784">
    <property type="entry name" value="HAD-like"/>
    <property type="match status" value="1"/>
</dbReference>
<dbReference type="PANTHER" id="PTHR21485">
    <property type="entry name" value="HAD SUPERFAMILY MEMBERS CMAS AND KDSC"/>
    <property type="match status" value="1"/>
</dbReference>
<feature type="binding site" evidence="15">
    <location>
        <position position="31"/>
    </location>
    <ligand>
        <name>Mg(2+)</name>
        <dbReference type="ChEBI" id="CHEBI:18420"/>
    </ligand>
</feature>
<comment type="catalytic activity">
    <reaction evidence="1 14">
        <text>3-deoxy-alpha-D-manno-2-octulosonate-8-phosphate + H2O = 3-deoxy-alpha-D-manno-oct-2-ulosonate + phosphate</text>
        <dbReference type="Rhea" id="RHEA:11500"/>
        <dbReference type="ChEBI" id="CHEBI:15377"/>
        <dbReference type="ChEBI" id="CHEBI:43474"/>
        <dbReference type="ChEBI" id="CHEBI:85985"/>
        <dbReference type="ChEBI" id="CHEBI:85986"/>
        <dbReference type="EC" id="3.1.3.45"/>
    </reaction>
</comment>
<dbReference type="HOGENOM" id="CLU_106694_0_1_6"/>
<dbReference type="GO" id="GO:0019143">
    <property type="term" value="F:3-deoxy-manno-octulosonate-8-phosphatase activity"/>
    <property type="evidence" value="ECO:0007669"/>
    <property type="project" value="UniProtKB-UniRule"/>
</dbReference>
<dbReference type="EMBL" id="CP003547">
    <property type="protein sequence ID" value="AFP85509.1"/>
    <property type="molecule type" value="Genomic_DNA"/>
</dbReference>
<dbReference type="InterPro" id="IPR036412">
    <property type="entry name" value="HAD-like_sf"/>
</dbReference>
<evidence type="ECO:0000256" key="13">
    <source>
        <dbReference type="ARBA" id="ARBA00031051"/>
    </source>
</evidence>
<evidence type="ECO:0000256" key="7">
    <source>
        <dbReference type="ARBA" id="ARBA00013066"/>
    </source>
</evidence>
<dbReference type="InterPro" id="IPR010023">
    <property type="entry name" value="KdsC_fam"/>
</dbReference>
<comment type="pathway">
    <text evidence="4 14">Carbohydrate biosynthesis; 3-deoxy-D-manno-octulosonate biosynthesis; 3-deoxy-D-manno-octulosonate from D-ribulose 5-phosphate: step 3/3.</text>
</comment>
<comment type="cofactor">
    <cofactor evidence="2 14 15">
        <name>Mg(2+)</name>
        <dbReference type="ChEBI" id="CHEBI:18420"/>
    </cofactor>
</comment>
<comment type="similarity">
    <text evidence="5 14">Belongs to the KdsC family.</text>
</comment>
<keyword evidence="10 14" id="KW-0378">Hydrolase</keyword>
<evidence type="ECO:0000313" key="16">
    <source>
        <dbReference type="EMBL" id="AFP85509.1"/>
    </source>
</evidence>
<feature type="binding site" evidence="15">
    <location>
        <position position="33"/>
    </location>
    <ligand>
        <name>substrate</name>
    </ligand>
</feature>
<dbReference type="FunFam" id="3.40.50.1000:FF:000029">
    <property type="entry name" value="3-deoxy-D-manno-octulosonate 8-phosphate phosphatase KdsC"/>
    <property type="match status" value="1"/>
</dbReference>
<evidence type="ECO:0000256" key="10">
    <source>
        <dbReference type="ARBA" id="ARBA00022801"/>
    </source>
</evidence>
<dbReference type="PANTHER" id="PTHR21485:SF6">
    <property type="entry name" value="N-ACYLNEURAMINATE CYTIDYLYLTRANSFERASE-RELATED"/>
    <property type="match status" value="1"/>
</dbReference>
<dbReference type="GO" id="GO:0009103">
    <property type="term" value="P:lipopolysaccharide biosynthetic process"/>
    <property type="evidence" value="ECO:0007669"/>
    <property type="project" value="UniProtKB-UniRule"/>
</dbReference>
<organism evidence="16 17">
    <name type="scientific">secondary endosymbiont of Heteropsylla cubana</name>
    <dbReference type="NCBI Taxonomy" id="134287"/>
    <lineage>
        <taxon>Bacteria</taxon>
        <taxon>Pseudomonadati</taxon>
        <taxon>Pseudomonadota</taxon>
        <taxon>Gammaproteobacteria</taxon>
        <taxon>Enterobacterales</taxon>
        <taxon>Enterobacteriaceae</taxon>
        <taxon>aphid secondary symbionts</taxon>
    </lineage>
</organism>